<reference evidence="2 3" key="1">
    <citation type="submission" date="2016-09" db="EMBL/GenBank/DDBJ databases">
        <title>The draft genome of Dichanthelium oligosanthes: A C3 panicoid grass species.</title>
        <authorList>
            <person name="Studer A.J."/>
            <person name="Schnable J.C."/>
            <person name="Brutnell T.P."/>
        </authorList>
    </citation>
    <scope>NUCLEOTIDE SEQUENCE [LARGE SCALE GENOMIC DNA]</scope>
    <source>
        <strain evidence="3">cv. Kellogg 1175</strain>
        <tissue evidence="2">Leaf</tissue>
    </source>
</reference>
<evidence type="ECO:0000259" key="1">
    <source>
        <dbReference type="Pfam" id="PF03478"/>
    </source>
</evidence>
<proteinExistence type="predicted"/>
<protein>
    <recommendedName>
        <fullName evidence="1">KIB1-4 beta-propeller domain-containing protein</fullName>
    </recommendedName>
</protein>
<name>A0A1E5W776_9POAL</name>
<comment type="caution">
    <text evidence="2">The sequence shown here is derived from an EMBL/GenBank/DDBJ whole genome shotgun (WGS) entry which is preliminary data.</text>
</comment>
<evidence type="ECO:0000313" key="3">
    <source>
        <dbReference type="Proteomes" id="UP000095767"/>
    </source>
</evidence>
<evidence type="ECO:0000313" key="2">
    <source>
        <dbReference type="EMBL" id="OEL33251.1"/>
    </source>
</evidence>
<feature type="domain" description="KIB1-4 beta-propeller" evidence="1">
    <location>
        <begin position="7"/>
        <end position="174"/>
    </location>
</feature>
<dbReference type="PANTHER" id="PTHR45560:SF6">
    <property type="entry name" value="DUF295 DOMAIN-CONTAINING PROTEIN"/>
    <property type="match status" value="1"/>
</dbReference>
<dbReference type="EMBL" id="LWDX02019386">
    <property type="protein sequence ID" value="OEL33251.1"/>
    <property type="molecule type" value="Genomic_DNA"/>
</dbReference>
<dbReference type="Proteomes" id="UP000095767">
    <property type="component" value="Unassembled WGS sequence"/>
</dbReference>
<dbReference type="STRING" id="888268.A0A1E5W776"/>
<dbReference type="PANTHER" id="PTHR45560">
    <property type="entry name" value="OS04G0163150 PROTEIN-RELATED"/>
    <property type="match status" value="1"/>
</dbReference>
<dbReference type="OrthoDB" id="694239at2759"/>
<sequence length="262" mass="29344">MRGNVVVLGSSGGWLFTADARGQLRMANPITGDQADLPAITTIPFLRWKESARSFLVDLEPFLQMRRFYGLLPLDGRKATASSLPAEQFCNLFYRKVVLSAPPRSGGGYAAMLILGREYGAPAFATAEDPAWRLAPFYDAVDDAIYHRGRFYSISYSGVLESWDRHGDTGEFTSKVVNLKSTGEHPGLRAGCVYFTNDQLGQAYLDWDLLRRYDFIKSGYVRELRDRDVGVFSLRDGTVEKVEGTGMHPFWPLPAWFTPSFS</sequence>
<organism evidence="2 3">
    <name type="scientific">Dichanthelium oligosanthes</name>
    <dbReference type="NCBI Taxonomy" id="888268"/>
    <lineage>
        <taxon>Eukaryota</taxon>
        <taxon>Viridiplantae</taxon>
        <taxon>Streptophyta</taxon>
        <taxon>Embryophyta</taxon>
        <taxon>Tracheophyta</taxon>
        <taxon>Spermatophyta</taxon>
        <taxon>Magnoliopsida</taxon>
        <taxon>Liliopsida</taxon>
        <taxon>Poales</taxon>
        <taxon>Poaceae</taxon>
        <taxon>PACMAD clade</taxon>
        <taxon>Panicoideae</taxon>
        <taxon>Panicodae</taxon>
        <taxon>Paniceae</taxon>
        <taxon>Dichantheliinae</taxon>
        <taxon>Dichanthelium</taxon>
    </lineage>
</organism>
<keyword evidence="3" id="KW-1185">Reference proteome</keyword>
<gene>
    <name evidence="2" type="ORF">BAE44_0005730</name>
</gene>
<dbReference type="AlphaFoldDB" id="A0A1E5W776"/>
<dbReference type="Pfam" id="PF03478">
    <property type="entry name" value="Beta-prop_KIB1-4"/>
    <property type="match status" value="1"/>
</dbReference>
<dbReference type="InterPro" id="IPR005174">
    <property type="entry name" value="KIB1-4_b-propeller"/>
</dbReference>
<accession>A0A1E5W776</accession>